<protein>
    <recommendedName>
        <fullName evidence="1">HTH merR-type domain-containing protein</fullName>
    </recommendedName>
</protein>
<accession>A0A2U2ED55</accession>
<dbReference type="RefSeq" id="WP_109258920.1">
    <property type="nucleotide sequence ID" value="NZ_JRFS01000094.1"/>
</dbReference>
<dbReference type="AlphaFoldDB" id="A0A2U2ED55"/>
<dbReference type="Pfam" id="PF13411">
    <property type="entry name" value="MerR_1"/>
    <property type="match status" value="1"/>
</dbReference>
<gene>
    <name evidence="2" type="ORF">LD38_16875</name>
</gene>
<dbReference type="InterPro" id="IPR009061">
    <property type="entry name" value="DNA-bd_dom_put_sf"/>
</dbReference>
<dbReference type="GO" id="GO:0003677">
    <property type="term" value="F:DNA binding"/>
    <property type="evidence" value="ECO:0007669"/>
    <property type="project" value="InterPro"/>
</dbReference>
<dbReference type="Gene3D" id="1.10.1660.10">
    <property type="match status" value="1"/>
</dbReference>
<proteinExistence type="predicted"/>
<feature type="domain" description="HTH merR-type" evidence="1">
    <location>
        <begin position="5"/>
        <end position="51"/>
    </location>
</feature>
<dbReference type="PROSITE" id="PS50937">
    <property type="entry name" value="HTH_MERR_2"/>
    <property type="match status" value="1"/>
</dbReference>
<name>A0A2U2ED55_9FIRM</name>
<sequence>MEKALLTSKDASNLIGCSQSTLRNYEVEGLIIPVMKVGKRRYYSSSQVQKFIVECCGGSDEIAYVQGRFFMTSLDVQQRLSLSYEALDELDKQGVLSPCRRLPLSHKRLYSERDVENFISSL</sequence>
<evidence type="ECO:0000313" key="3">
    <source>
        <dbReference type="Proteomes" id="UP000245905"/>
    </source>
</evidence>
<evidence type="ECO:0000313" key="2">
    <source>
        <dbReference type="EMBL" id="PWE82282.1"/>
    </source>
</evidence>
<organism evidence="2 3">
    <name type="scientific">Agathobacter rectalis</name>
    <dbReference type="NCBI Taxonomy" id="39491"/>
    <lineage>
        <taxon>Bacteria</taxon>
        <taxon>Bacillati</taxon>
        <taxon>Bacillota</taxon>
        <taxon>Clostridia</taxon>
        <taxon>Lachnospirales</taxon>
        <taxon>Lachnospiraceae</taxon>
        <taxon>Agathobacter</taxon>
    </lineage>
</organism>
<reference evidence="2 3" key="1">
    <citation type="submission" date="2014-09" db="EMBL/GenBank/DDBJ databases">
        <title>Butyrate-producing bacteria isolated from human gut.</title>
        <authorList>
            <person name="Zhang Q."/>
            <person name="Zhao L."/>
        </authorList>
    </citation>
    <scope>NUCLEOTIDE SEQUENCE [LARGE SCALE GENOMIC DNA]</scope>
    <source>
        <strain evidence="2 3">R22</strain>
    </source>
</reference>
<dbReference type="SUPFAM" id="SSF46955">
    <property type="entry name" value="Putative DNA-binding domain"/>
    <property type="match status" value="1"/>
</dbReference>
<dbReference type="GO" id="GO:0006355">
    <property type="term" value="P:regulation of DNA-templated transcription"/>
    <property type="evidence" value="ECO:0007669"/>
    <property type="project" value="InterPro"/>
</dbReference>
<dbReference type="Proteomes" id="UP000245905">
    <property type="component" value="Unassembled WGS sequence"/>
</dbReference>
<dbReference type="EMBL" id="JRFS01000094">
    <property type="protein sequence ID" value="PWE82282.1"/>
    <property type="molecule type" value="Genomic_DNA"/>
</dbReference>
<comment type="caution">
    <text evidence="2">The sequence shown here is derived from an EMBL/GenBank/DDBJ whole genome shotgun (WGS) entry which is preliminary data.</text>
</comment>
<dbReference type="InterPro" id="IPR000551">
    <property type="entry name" value="MerR-type_HTH_dom"/>
</dbReference>
<evidence type="ECO:0000259" key="1">
    <source>
        <dbReference type="PROSITE" id="PS50937"/>
    </source>
</evidence>